<dbReference type="Proteomes" id="UP000035068">
    <property type="component" value="Unassembled WGS sequence"/>
</dbReference>
<dbReference type="InterPro" id="IPR042179">
    <property type="entry name" value="KGD_C_sf"/>
</dbReference>
<dbReference type="AlphaFoldDB" id="A0A0C2HGA3"/>
<dbReference type="EC" id="1.2.4.2" evidence="4"/>
<gene>
    <name evidence="8" type="primary">sucA</name>
    <name evidence="8" type="ORF">GFER_13755</name>
</gene>
<evidence type="ECO:0000256" key="2">
    <source>
        <dbReference type="ARBA" id="ARBA00003906"/>
    </source>
</evidence>
<keyword evidence="5 8" id="KW-0560">Oxidoreductase</keyword>
<evidence type="ECO:0000313" key="8">
    <source>
        <dbReference type="EMBL" id="KIH75966.1"/>
    </source>
</evidence>
<dbReference type="GO" id="GO:0006099">
    <property type="term" value="P:tricarboxylic acid cycle"/>
    <property type="evidence" value="ECO:0007669"/>
    <property type="project" value="TreeGrafter"/>
</dbReference>
<protein>
    <recommendedName>
        <fullName evidence="4">oxoglutarate dehydrogenase (succinyl-transferring)</fullName>
        <ecNumber evidence="4">1.2.4.2</ecNumber>
    </recommendedName>
</protein>
<evidence type="ECO:0000256" key="1">
    <source>
        <dbReference type="ARBA" id="ARBA00001964"/>
    </source>
</evidence>
<dbReference type="GO" id="GO:0004591">
    <property type="term" value="F:oxoglutarate dehydrogenase (succinyl-transferring) activity"/>
    <property type="evidence" value="ECO:0007669"/>
    <property type="project" value="UniProtKB-EC"/>
</dbReference>
<comment type="similarity">
    <text evidence="3">Belongs to the alpha-ketoglutarate dehydrogenase family.</text>
</comment>
<dbReference type="NCBIfam" id="TIGR00239">
    <property type="entry name" value="2oxo_dh_E1"/>
    <property type="match status" value="1"/>
</dbReference>
<dbReference type="PIRSF" id="PIRSF000157">
    <property type="entry name" value="Oxoglu_dh_E1"/>
    <property type="match status" value="1"/>
</dbReference>
<dbReference type="Pfam" id="PF00676">
    <property type="entry name" value="E1_dh"/>
    <property type="match status" value="1"/>
</dbReference>
<dbReference type="GO" id="GO:0005829">
    <property type="term" value="C:cytosol"/>
    <property type="evidence" value="ECO:0007669"/>
    <property type="project" value="TreeGrafter"/>
</dbReference>
<dbReference type="Pfam" id="PF02779">
    <property type="entry name" value="Transket_pyr"/>
    <property type="match status" value="1"/>
</dbReference>
<reference evidence="8 9" key="1">
    <citation type="submission" date="2014-12" db="EMBL/GenBank/DDBJ databases">
        <title>Genomes of Geoalkalibacter ferrihydriticus and Geoalkalibacter subterraneus, two haloalkaliphilic metal-reducing members of the Geobacteraceae.</title>
        <authorList>
            <person name="Badalamenti J.P."/>
            <person name="Torres C.I."/>
            <person name="Krajmalnik-Brown R."/>
            <person name="Bond D.R."/>
        </authorList>
    </citation>
    <scope>NUCLEOTIDE SEQUENCE [LARGE SCALE GENOMIC DNA]</scope>
    <source>
        <strain evidence="8 9">DSM 17813</strain>
    </source>
</reference>
<dbReference type="RefSeq" id="WP_040100318.1">
    <property type="nucleotide sequence ID" value="NZ_JWJD01000006.1"/>
</dbReference>
<dbReference type="NCBIfam" id="NF008907">
    <property type="entry name" value="PRK12270.1"/>
    <property type="match status" value="1"/>
</dbReference>
<evidence type="ECO:0000259" key="7">
    <source>
        <dbReference type="SMART" id="SM00861"/>
    </source>
</evidence>
<dbReference type="EMBL" id="JWJD01000006">
    <property type="protein sequence ID" value="KIH75966.1"/>
    <property type="molecule type" value="Genomic_DNA"/>
</dbReference>
<dbReference type="InterPro" id="IPR001017">
    <property type="entry name" value="DH_E1"/>
</dbReference>
<dbReference type="PANTHER" id="PTHR23152">
    <property type="entry name" value="2-OXOGLUTARATE DEHYDROGENASE"/>
    <property type="match status" value="1"/>
</dbReference>
<evidence type="ECO:0000313" key="9">
    <source>
        <dbReference type="Proteomes" id="UP000035068"/>
    </source>
</evidence>
<keyword evidence="6" id="KW-0786">Thiamine pyrophosphate</keyword>
<keyword evidence="9" id="KW-1185">Reference proteome</keyword>
<dbReference type="InterPro" id="IPR005475">
    <property type="entry name" value="Transketolase-like_Pyr-bd"/>
</dbReference>
<dbReference type="Gene3D" id="3.40.50.970">
    <property type="match status" value="1"/>
</dbReference>
<comment type="cofactor">
    <cofactor evidence="1">
        <name>thiamine diphosphate</name>
        <dbReference type="ChEBI" id="CHEBI:58937"/>
    </cofactor>
</comment>
<evidence type="ECO:0000256" key="6">
    <source>
        <dbReference type="ARBA" id="ARBA00023052"/>
    </source>
</evidence>
<dbReference type="Pfam" id="PF16870">
    <property type="entry name" value="OxoGdeHyase_C"/>
    <property type="match status" value="1"/>
</dbReference>
<dbReference type="Gene3D" id="3.40.50.12470">
    <property type="match status" value="1"/>
</dbReference>
<accession>A0A0C2HGA3</accession>
<proteinExistence type="inferred from homology"/>
<comment type="function">
    <text evidence="2">E1 component of the 2-oxoglutarate dehydrogenase (OGDH) complex which catalyzes the decarboxylation of 2-oxoglutarate, the first step in the conversion of 2-oxoglutarate to succinyl-CoA and CO(2).</text>
</comment>
<dbReference type="InterPro" id="IPR032106">
    <property type="entry name" value="2-oxogl_dehyd_N"/>
</dbReference>
<evidence type="ECO:0000256" key="5">
    <source>
        <dbReference type="ARBA" id="ARBA00023002"/>
    </source>
</evidence>
<dbReference type="InterPro" id="IPR031717">
    <property type="entry name" value="ODO-1/KGD_C"/>
</dbReference>
<name>A0A0C2HGA3_9BACT</name>
<organism evidence="8 9">
    <name type="scientific">Geoalkalibacter ferrihydriticus DSM 17813</name>
    <dbReference type="NCBI Taxonomy" id="1121915"/>
    <lineage>
        <taxon>Bacteria</taxon>
        <taxon>Pseudomonadati</taxon>
        <taxon>Thermodesulfobacteriota</taxon>
        <taxon>Desulfuromonadia</taxon>
        <taxon>Desulfuromonadales</taxon>
        <taxon>Geoalkalibacteraceae</taxon>
        <taxon>Geoalkalibacter</taxon>
    </lineage>
</organism>
<sequence length="904" mass="101910">MSFLHNLDPRWIENLYHRWRHNAQDVGADWQAFFAGFDLGETGGAAASTCLDPAFALKQSGVQSLIYRYRDLGHLLACTDPLNPCPISHPLLDLHNFGLSDDDLDKVFHTRRFIKPQASLREILELMRETYCHSVGVEFMHIQNPDERQWLKERMESTRNRPDFSAQEKREILEKLQQAGLFEEFLHRKFLGQKRFSLEGGETLIPLLHAIVTAANRLDIKDLVLGMTHRGRLNVLANIFCKPLETIFAEFQDNLEYAFVGEGDVKYHKGFSCDIAPLGQSELHLSLASNPSHLEAVDPVVEGKSRARQDYYGRRGDAVLPVLIHGDAAFAGQGIVAETLNLSQLQGYATGGTLHIVINNQIGFTTLAPEARSTCYATDVAKMLQIPVFHVHGEDPEAAVYAAHLAFEYRNRFAKDVVVELICYRRQGHNEGDEPSFTQPLMYEKIKERPPIHELYAQHLVDEGVFSSDDVEALAEGIVERLEKALEGRQAKPDGGFHGKWKDIQRAYEPADAVVTAVDAERLRRLSEELIQIPKGFALHPKIEKFIQRRYEAVMQGEDIDWANAEALAFATLLAEGHTVRLSGQDSRRGTFSQRHAAVFNMESGEAFIPLEKVAAEGAVFQCYNSMLSEAAVLGFEYGYAIESPYGLVIWEAQFGDFVNGAQVIIDQFIVSSGSKWDRMCGLVMFLPHGYEGQGSEHSSARIERFLQLCANDNIQVCYPSTPAQFFHLLRRQLKQPFRRPLVVFTPKSLLRHPACRSNLDALSSGRFFEVLADQSIDAAQAKKVLLCSGKIYFDLEERRRELEREDVAIIRLEQLYPLRTDLLAEALEPLCEVPDIAWVQEEPRNNGAWSYINGPLARILKRHPRYVGRAASAAPAVGSHRLFKKQQEELLDAAFGSDSSNHE</sequence>
<dbReference type="InterPro" id="IPR029061">
    <property type="entry name" value="THDP-binding"/>
</dbReference>
<evidence type="ECO:0000256" key="3">
    <source>
        <dbReference type="ARBA" id="ARBA00006936"/>
    </source>
</evidence>
<evidence type="ECO:0000256" key="4">
    <source>
        <dbReference type="ARBA" id="ARBA00012280"/>
    </source>
</evidence>
<dbReference type="GO" id="GO:0045252">
    <property type="term" value="C:oxoglutarate dehydrogenase complex"/>
    <property type="evidence" value="ECO:0007669"/>
    <property type="project" value="TreeGrafter"/>
</dbReference>
<dbReference type="SUPFAM" id="SSF52518">
    <property type="entry name" value="Thiamin diphosphate-binding fold (THDP-binding)"/>
    <property type="match status" value="2"/>
</dbReference>
<dbReference type="PANTHER" id="PTHR23152:SF4">
    <property type="entry name" value="2-OXOADIPATE DEHYDROGENASE COMPLEX COMPONENT E1"/>
    <property type="match status" value="1"/>
</dbReference>
<dbReference type="CDD" id="cd02016">
    <property type="entry name" value="TPP_E1_OGDC_like"/>
    <property type="match status" value="1"/>
</dbReference>
<dbReference type="Gene3D" id="1.10.287.1150">
    <property type="entry name" value="TPP helical domain"/>
    <property type="match status" value="1"/>
</dbReference>
<comment type="caution">
    <text evidence="8">The sequence shown here is derived from an EMBL/GenBank/DDBJ whole genome shotgun (WGS) entry which is preliminary data.</text>
</comment>
<feature type="domain" description="Transketolase-like pyrimidine-binding" evidence="7">
    <location>
        <begin position="560"/>
        <end position="753"/>
    </location>
</feature>
<dbReference type="GO" id="GO:0030976">
    <property type="term" value="F:thiamine pyrophosphate binding"/>
    <property type="evidence" value="ECO:0007669"/>
    <property type="project" value="InterPro"/>
</dbReference>
<dbReference type="NCBIfam" id="NF006914">
    <property type="entry name" value="PRK09404.1"/>
    <property type="match status" value="1"/>
</dbReference>
<dbReference type="InterPro" id="IPR011603">
    <property type="entry name" value="2oxoglutarate_DH_E1"/>
</dbReference>
<dbReference type="Gene3D" id="3.40.50.11610">
    <property type="entry name" value="Multifunctional 2-oxoglutarate metabolism enzyme, C-terminal domain"/>
    <property type="match status" value="1"/>
</dbReference>
<dbReference type="SMART" id="SM00861">
    <property type="entry name" value="Transket_pyr"/>
    <property type="match status" value="1"/>
</dbReference>
<dbReference type="Pfam" id="PF16078">
    <property type="entry name" value="2-oxogl_dehyd_N"/>
    <property type="match status" value="1"/>
</dbReference>